<evidence type="ECO:0000259" key="4">
    <source>
        <dbReference type="SMART" id="SM01360"/>
    </source>
</evidence>
<dbReference type="Proteomes" id="UP001432027">
    <property type="component" value="Unassembled WGS sequence"/>
</dbReference>
<feature type="domain" description="Alpha-2-macroglobulin bait region" evidence="3">
    <location>
        <begin position="36"/>
        <end position="167"/>
    </location>
</feature>
<evidence type="ECO:0000256" key="1">
    <source>
        <dbReference type="ARBA" id="ARBA00022729"/>
    </source>
</evidence>
<dbReference type="InterPro" id="IPR011625">
    <property type="entry name" value="A2M_N_BRD"/>
</dbReference>
<evidence type="ECO:0000313" key="6">
    <source>
        <dbReference type="Proteomes" id="UP001432027"/>
    </source>
</evidence>
<dbReference type="GO" id="GO:0004866">
    <property type="term" value="F:endopeptidase inhibitor activity"/>
    <property type="evidence" value="ECO:0007669"/>
    <property type="project" value="InterPro"/>
</dbReference>
<gene>
    <name evidence="5" type="ORF">PENTCL1PPCAC_27601</name>
</gene>
<dbReference type="Pfam" id="PF07703">
    <property type="entry name" value="A2M_BRD"/>
    <property type="match status" value="1"/>
</dbReference>
<name>A0AAV5UGM8_9BILA</name>
<dbReference type="Gene3D" id="1.50.10.20">
    <property type="match status" value="1"/>
</dbReference>
<organism evidence="5 6">
    <name type="scientific">Pristionchus entomophagus</name>
    <dbReference type="NCBI Taxonomy" id="358040"/>
    <lineage>
        <taxon>Eukaryota</taxon>
        <taxon>Metazoa</taxon>
        <taxon>Ecdysozoa</taxon>
        <taxon>Nematoda</taxon>
        <taxon>Chromadorea</taxon>
        <taxon>Rhabditida</taxon>
        <taxon>Rhabditina</taxon>
        <taxon>Diplogasteromorpha</taxon>
        <taxon>Diplogasteroidea</taxon>
        <taxon>Neodiplogasteridae</taxon>
        <taxon>Pristionchus</taxon>
    </lineage>
</organism>
<proteinExistence type="predicted"/>
<comment type="caution">
    <text evidence="5">The sequence shown here is derived from an EMBL/GenBank/DDBJ whole genome shotgun (WGS) entry which is preliminary data.</text>
</comment>
<evidence type="ECO:0000256" key="2">
    <source>
        <dbReference type="ARBA" id="ARBA00022966"/>
    </source>
</evidence>
<protein>
    <recommendedName>
        <fullName evidence="7">Alpha-2-macroglobulin domain-containing protein</fullName>
    </recommendedName>
</protein>
<dbReference type="EMBL" id="BTSX01000006">
    <property type="protein sequence ID" value="GMT05427.1"/>
    <property type="molecule type" value="Genomic_DNA"/>
</dbReference>
<dbReference type="PANTHER" id="PTHR11412:SF136">
    <property type="entry name" value="CD109 ANTIGEN"/>
    <property type="match status" value="1"/>
</dbReference>
<evidence type="ECO:0000313" key="5">
    <source>
        <dbReference type="EMBL" id="GMT05427.1"/>
    </source>
</evidence>
<dbReference type="SMART" id="SM01360">
    <property type="entry name" value="A2M"/>
    <property type="match status" value="1"/>
</dbReference>
<dbReference type="InterPro" id="IPR050473">
    <property type="entry name" value="A2M/Complement_sys"/>
</dbReference>
<keyword evidence="6" id="KW-1185">Reference proteome</keyword>
<feature type="non-terminal residue" evidence="5">
    <location>
        <position position="1"/>
    </location>
</feature>
<dbReference type="Pfam" id="PF00207">
    <property type="entry name" value="A2M"/>
    <property type="match status" value="1"/>
</dbReference>
<evidence type="ECO:0000259" key="3">
    <source>
        <dbReference type="SMART" id="SM01359"/>
    </source>
</evidence>
<dbReference type="Gene3D" id="2.20.130.20">
    <property type="match status" value="1"/>
</dbReference>
<keyword evidence="2" id="KW-0882">Thioester bond</keyword>
<evidence type="ECO:0008006" key="7">
    <source>
        <dbReference type="Google" id="ProtNLM"/>
    </source>
</evidence>
<dbReference type="InterPro" id="IPR001599">
    <property type="entry name" value="Macroglobln_a2"/>
</dbReference>
<dbReference type="SMART" id="SM01359">
    <property type="entry name" value="A2M_N_2"/>
    <property type="match status" value="1"/>
</dbReference>
<keyword evidence="1" id="KW-0732">Signal</keyword>
<feature type="domain" description="Alpha-2-macroglobulin" evidence="4">
    <location>
        <begin position="319"/>
        <end position="410"/>
    </location>
</feature>
<reference evidence="5" key="1">
    <citation type="submission" date="2023-10" db="EMBL/GenBank/DDBJ databases">
        <title>Genome assembly of Pristionchus species.</title>
        <authorList>
            <person name="Yoshida K."/>
            <person name="Sommer R.J."/>
        </authorList>
    </citation>
    <scope>NUCLEOTIDE SEQUENCE</scope>
    <source>
        <strain evidence="5">RS0144</strain>
    </source>
</reference>
<accession>A0AAV5UGM8</accession>
<sequence length="1315" mass="145388">NKCAVLAIQAARLLKDGSHSKRRTLLVPIISAKNHLNLSWIDPIKGVYKAGDTIATRVDTQGRHAPNYVVHCNGRHQAASGTLSGSVAPLSISVTPEMKGVCLLAVYTAHGHIEADVLLFVVEESCKHSVVPIGGATRPGAEIAVQLDAAREGVALLSAIDDRLNWISDKPRTWSDLLPSKFWSFQSPTDSTNHTANLINYVEVDTDIIAKCKSAGDAYYNEFRSCPETIVTMSSFTDTCLRYLNVPCVLTSQRSPAVSYNCGKHGKCTTPVPSAGFADRDPDRGQFGVFGMVMKTTMNDAAYLTERQPIQTRKLLPHVWIFEDYKIPANGRLRLNYELPDTIGRWSLISSFWSKGDHDLCLAPEAFVDVRKDFFLQANVPASAYLNETVAVEIIVSGDFVEEATTLVICQLMDRSVCSDVGINGEKGEAVFSRIELSPSTPIVTKTVAMRFLSIGSHNVTFTLRKEEHYPGRYHCDGGEIMDAVQHTVLVQKRAETEEHYRGLILTVDKPVIDSLSFEGFGGKTPIIDIIQVREYREASRPATLMTEITTPLKTTDQISTFSIEISKFLPLPQVDFEDAQDVGGRRKRSAQKQSSLSSAFLTDVLQQLSLHIFKQEQLRAVPTTPISALESLDNAISSSTSDMLRFSNCDDRSQEYCGFANEGKPTSNISYSVFLTSMSVSLLCKASADPQFVCGALEFLHSRIGPTNEKILKMDQELNDAMQFKTHTDRLYFTSYMLRQAVEDCRMYACLAAGTAKHDWKPLYQLFYDYNDRNDLDGRTVAALATFSTPATKKRMRGQLSMDIQSGDIAPFWSARTPDSVDGGIQKTGRTKAGDVLINSLALIAFIDNQREVPMNFDLLADWIDEQRGVDELYGNVVDTFFASRAISTYRLRKGLTEAEENSIHVEIKCAGCPPMLVNVTDSAPLFYIPTNVRNLTILTTGRGKARAGVRILSAKKQRQRRGNVNAIPFPVEITVDQTNSRDGKRLTTLTQVVCIKPTHPRVKYVEIKHGIFTGYTTQSHLLAVVDNSSSHWNSSLVVPKVERPAFISTYAVHFVLSGLMKGNQSCYQLGLAEPTVAYEPGQLAPIAISVRDATNGVIGESIVLHPDARGRFKRSINLVMPDRQQVVVYDYVPRRRGTTTGFSSLPFLETLRRSRRSSLSDPIDAVCFPGGHCTCAERSCNVDCSSCGADESKFVKQDVCEHGAFAATVEITSISNTQLDGSDFRLLELQVLHWSSRELGRPVNMTAWLRPCAFSCTPKVAVDGSTFIFIGESAAVVPDETGRLNYVLRDWDRFIKADEKCSSVLTAVVVNKC</sequence>
<dbReference type="PANTHER" id="PTHR11412">
    <property type="entry name" value="MACROGLOBULIN / COMPLEMENT"/>
    <property type="match status" value="1"/>
</dbReference>